<keyword evidence="8" id="KW-0067">ATP-binding</keyword>
<dbReference type="GO" id="GO:0016236">
    <property type="term" value="P:macroautophagy"/>
    <property type="evidence" value="ECO:0007669"/>
    <property type="project" value="InterPro"/>
</dbReference>
<evidence type="ECO:0000256" key="4">
    <source>
        <dbReference type="ARBA" id="ARBA00022679"/>
    </source>
</evidence>
<evidence type="ECO:0000256" key="7">
    <source>
        <dbReference type="ARBA" id="ARBA00022777"/>
    </source>
</evidence>
<dbReference type="PROSITE" id="PS50077">
    <property type="entry name" value="HEAT_REPEAT"/>
    <property type="match status" value="1"/>
</dbReference>
<dbReference type="GO" id="GO:0005524">
    <property type="term" value="F:ATP binding"/>
    <property type="evidence" value="ECO:0007669"/>
    <property type="project" value="UniProtKB-KW"/>
</dbReference>
<protein>
    <recommendedName>
        <fullName evidence="1">non-specific serine/threonine protein kinase</fullName>
        <ecNumber evidence="1">2.7.11.1</ecNumber>
    </recommendedName>
</protein>
<dbReference type="GO" id="GO:0071561">
    <property type="term" value="C:nucleus-vacuole junction"/>
    <property type="evidence" value="ECO:0007669"/>
    <property type="project" value="TreeGrafter"/>
</dbReference>
<dbReference type="GO" id="GO:0006623">
    <property type="term" value="P:protein targeting to vacuole"/>
    <property type="evidence" value="ECO:0007669"/>
    <property type="project" value="TreeGrafter"/>
</dbReference>
<evidence type="ECO:0000313" key="13">
    <source>
        <dbReference type="EMBL" id="KAJ3044348.1"/>
    </source>
</evidence>
<dbReference type="PROSITE" id="PS50294">
    <property type="entry name" value="WD_REPEATS_REGION"/>
    <property type="match status" value="1"/>
</dbReference>
<dbReference type="Pfam" id="PF00400">
    <property type="entry name" value="WD40"/>
    <property type="match status" value="2"/>
</dbReference>
<dbReference type="EC" id="2.7.11.1" evidence="1"/>
<dbReference type="InterPro" id="IPR045162">
    <property type="entry name" value="Vps15-like"/>
</dbReference>
<dbReference type="PROSITE" id="PS00108">
    <property type="entry name" value="PROTEIN_KINASE_ST"/>
    <property type="match status" value="1"/>
</dbReference>
<keyword evidence="6" id="KW-0547">Nucleotide-binding</keyword>
<evidence type="ECO:0000256" key="11">
    <source>
        <dbReference type="SAM" id="MobiDB-lite"/>
    </source>
</evidence>
<feature type="compositionally biased region" description="Polar residues" evidence="11">
    <location>
        <begin position="1078"/>
        <end position="1089"/>
    </location>
</feature>
<keyword evidence="14" id="KW-1185">Reference proteome</keyword>
<accession>A0AAD5X1A2</accession>
<evidence type="ECO:0000256" key="5">
    <source>
        <dbReference type="ARBA" id="ARBA00022737"/>
    </source>
</evidence>
<feature type="non-terminal residue" evidence="13">
    <location>
        <position position="1"/>
    </location>
</feature>
<evidence type="ECO:0000256" key="3">
    <source>
        <dbReference type="ARBA" id="ARBA00022574"/>
    </source>
</evidence>
<evidence type="ECO:0000256" key="8">
    <source>
        <dbReference type="ARBA" id="ARBA00022840"/>
    </source>
</evidence>
<dbReference type="GO" id="GO:0034271">
    <property type="term" value="C:phosphatidylinositol 3-kinase complex, class III, type I"/>
    <property type="evidence" value="ECO:0007669"/>
    <property type="project" value="TreeGrafter"/>
</dbReference>
<dbReference type="InterPro" id="IPR011989">
    <property type="entry name" value="ARM-like"/>
</dbReference>
<dbReference type="Pfam" id="PF00069">
    <property type="entry name" value="Pkinase"/>
    <property type="match status" value="1"/>
</dbReference>
<evidence type="ECO:0000259" key="12">
    <source>
        <dbReference type="PROSITE" id="PS50011"/>
    </source>
</evidence>
<dbReference type="PANTHER" id="PTHR17583">
    <property type="entry name" value="PHOSPHOINOSITIDE 3-KINASE REGULATORY SUBUNIT 4"/>
    <property type="match status" value="1"/>
</dbReference>
<dbReference type="InterPro" id="IPR011009">
    <property type="entry name" value="Kinase-like_dom_sf"/>
</dbReference>
<keyword evidence="3 10" id="KW-0853">WD repeat</keyword>
<dbReference type="GO" id="GO:0005770">
    <property type="term" value="C:late endosome"/>
    <property type="evidence" value="ECO:0007669"/>
    <property type="project" value="TreeGrafter"/>
</dbReference>
<feature type="region of interest" description="Disordered" evidence="11">
    <location>
        <begin position="1011"/>
        <end position="1031"/>
    </location>
</feature>
<dbReference type="InterPro" id="IPR008271">
    <property type="entry name" value="Ser/Thr_kinase_AS"/>
</dbReference>
<dbReference type="PANTHER" id="PTHR17583:SF0">
    <property type="entry name" value="PHOSPHOINOSITIDE 3-KINASE REGULATORY SUBUNIT 4"/>
    <property type="match status" value="1"/>
</dbReference>
<evidence type="ECO:0000313" key="14">
    <source>
        <dbReference type="Proteomes" id="UP001212841"/>
    </source>
</evidence>
<dbReference type="GO" id="GO:0004674">
    <property type="term" value="F:protein serine/threonine kinase activity"/>
    <property type="evidence" value="ECO:0007669"/>
    <property type="project" value="UniProtKB-KW"/>
</dbReference>
<feature type="repeat" description="HEAT" evidence="9">
    <location>
        <begin position="476"/>
        <end position="513"/>
    </location>
</feature>
<gene>
    <name evidence="13" type="primary">VPS15_1</name>
    <name evidence="13" type="ORF">HK097_001482</name>
</gene>
<dbReference type="SUPFAM" id="SSF56112">
    <property type="entry name" value="Protein kinase-like (PK-like)"/>
    <property type="match status" value="1"/>
</dbReference>
<dbReference type="Pfam" id="PF22956">
    <property type="entry name" value="VPS15-like_hel"/>
    <property type="match status" value="1"/>
</dbReference>
<feature type="region of interest" description="Disordered" evidence="11">
    <location>
        <begin position="859"/>
        <end position="951"/>
    </location>
</feature>
<evidence type="ECO:0000256" key="9">
    <source>
        <dbReference type="PROSITE-ProRule" id="PRU00103"/>
    </source>
</evidence>
<dbReference type="InterPro" id="IPR036322">
    <property type="entry name" value="WD40_repeat_dom_sf"/>
</dbReference>
<organism evidence="13 14">
    <name type="scientific">Rhizophlyctis rosea</name>
    <dbReference type="NCBI Taxonomy" id="64517"/>
    <lineage>
        <taxon>Eukaryota</taxon>
        <taxon>Fungi</taxon>
        <taxon>Fungi incertae sedis</taxon>
        <taxon>Chytridiomycota</taxon>
        <taxon>Chytridiomycota incertae sedis</taxon>
        <taxon>Chytridiomycetes</taxon>
        <taxon>Rhizophlyctidales</taxon>
        <taxon>Rhizophlyctidaceae</taxon>
        <taxon>Rhizophlyctis</taxon>
    </lineage>
</organism>
<reference evidence="13" key="1">
    <citation type="submission" date="2020-05" db="EMBL/GenBank/DDBJ databases">
        <title>Phylogenomic resolution of chytrid fungi.</title>
        <authorList>
            <person name="Stajich J.E."/>
            <person name="Amses K."/>
            <person name="Simmons R."/>
            <person name="Seto K."/>
            <person name="Myers J."/>
            <person name="Bonds A."/>
            <person name="Quandt C.A."/>
            <person name="Barry K."/>
            <person name="Liu P."/>
            <person name="Grigoriev I."/>
            <person name="Longcore J.E."/>
            <person name="James T.Y."/>
        </authorList>
    </citation>
    <scope>NUCLEOTIDE SEQUENCE</scope>
    <source>
        <strain evidence="13">JEL0318</strain>
    </source>
</reference>
<keyword evidence="5" id="KW-0677">Repeat</keyword>
<evidence type="ECO:0000256" key="1">
    <source>
        <dbReference type="ARBA" id="ARBA00012513"/>
    </source>
</evidence>
<comment type="caution">
    <text evidence="13">The sequence shown here is derived from an EMBL/GenBank/DDBJ whole genome shotgun (WGS) entry which is preliminary data.</text>
</comment>
<dbReference type="InterPro" id="IPR016024">
    <property type="entry name" value="ARM-type_fold"/>
</dbReference>
<feature type="repeat" description="WD" evidence="10">
    <location>
        <begin position="1124"/>
        <end position="1156"/>
    </location>
</feature>
<dbReference type="Gene3D" id="2.130.10.10">
    <property type="entry name" value="YVTN repeat-like/Quinoprotein amine dehydrogenase"/>
    <property type="match status" value="1"/>
</dbReference>
<dbReference type="GO" id="GO:0045324">
    <property type="term" value="P:late endosome to vacuole transport"/>
    <property type="evidence" value="ECO:0007669"/>
    <property type="project" value="InterPro"/>
</dbReference>
<evidence type="ECO:0000256" key="10">
    <source>
        <dbReference type="PROSITE-ProRule" id="PRU00221"/>
    </source>
</evidence>
<dbReference type="Proteomes" id="UP001212841">
    <property type="component" value="Unassembled WGS sequence"/>
</dbReference>
<name>A0AAD5X1A2_9FUNG</name>
<evidence type="ECO:0000256" key="6">
    <source>
        <dbReference type="ARBA" id="ARBA00022741"/>
    </source>
</evidence>
<dbReference type="InterPro" id="IPR055231">
    <property type="entry name" value="2AA_helical"/>
</dbReference>
<dbReference type="InterPro" id="IPR001680">
    <property type="entry name" value="WD40_rpt"/>
</dbReference>
<feature type="compositionally biased region" description="Polar residues" evidence="11">
    <location>
        <begin position="873"/>
        <end position="883"/>
    </location>
</feature>
<feature type="compositionally biased region" description="Polar residues" evidence="11">
    <location>
        <begin position="908"/>
        <end position="929"/>
    </location>
</feature>
<dbReference type="PROSITE" id="PS50011">
    <property type="entry name" value="PROTEIN_KINASE_DOM"/>
    <property type="match status" value="1"/>
</dbReference>
<dbReference type="Gene3D" id="1.25.10.10">
    <property type="entry name" value="Leucine-rich Repeat Variant"/>
    <property type="match status" value="1"/>
</dbReference>
<feature type="region of interest" description="Disordered" evidence="11">
    <location>
        <begin position="1069"/>
        <end position="1114"/>
    </location>
</feature>
<feature type="compositionally biased region" description="Gly residues" evidence="11">
    <location>
        <begin position="1098"/>
        <end position="1107"/>
    </location>
</feature>
<dbReference type="SMART" id="SM00320">
    <property type="entry name" value="WD40"/>
    <property type="match status" value="3"/>
</dbReference>
<keyword evidence="7 13" id="KW-0418">Kinase</keyword>
<dbReference type="InterPro" id="IPR000719">
    <property type="entry name" value="Prot_kinase_dom"/>
</dbReference>
<sequence length="1356" mass="149696">MGNIVSPATPRTTPAGIDSYVSELSELQYEKSLGSARFMKTIKCKHLEGPVVVKIFIKPEPNLSLRRYVKGLQGTLHCTMVYMFTPSRHDEQSDFWMALEAERNILAEIPNAFPYQRVFETDKAGYMVRQYFANNLYDRISTRPFLDQIEKKWIAYQILAGLAEAHAHRIYHGDIKTENVLVTSWNWTYLCDFSHFKPAFLPEDNPADFSFFFDTSSRRVCYLAPERFYAPGETLFGGGEGGLTDKMDVFSLGCTIAELFLEGTPLFSFSQLLRYRSGEYDPSVELEKIEDRGIKDLVKHMIQIDPSARFTADQYLSKWRGTAFPEYFYTFLHPYISSMTDGTSTHSSALFQVWNATTSTMILADADRKVERIWSDFGKIVAALGIPGAKMTEEGDGEEVVRGIGLLPVNLCVPNYTISSVKLKRAADIGDRCLLFTTVICSSIRNCVYPSSKLMALDLLLAFGIHLDDVYRLERIVPYLVAVLPDESPLVRASALKVLAQLVCSVETITTADANIFSEYLLPNLKKFSSDSEGFVRATYAACVAGFAEAALKFLELSQLLKNEHPSELESDVNLYQMTYDTSLRDLQESIQEEVIQLLIDPDPLVKRALLGEMSRLCIFFGRQRANDVLLSHMITYLNDLDWGLRCSFFESIVGVGTFVGGRSLEEYILPLMVQALTDSEEFVVEKVLNSLTSLAELGLLQKYKLKQLASTIVPLCAITFLTSTARLLPQIDVRCILYPIIKPFLKMDITEITDVGLLEGLKSPVGRGIWDSAVGIVGRGGESAEFLGRLKEVGMTEEDREKLVGMKYFISKFGMSKMRKTSDVQNQWAWPDDIEGKAGFVPLKNFGITPHTVFLTPRTPAEEPLRADPSARTPTRSASESSIAKLGPPLPSPTTRPLIQHRRGPSDSITIQTGNAATPQMVRSQTTEFGVRPRTNPGRSRNTGAKSPLSMEIREEGLEREFSSAKGSGGGLGVSGGLGARPLSAVSALSDASSSREYERLGLVPEVTSVEGRRGHRRTDSSASVLEGSARGGRGVGISFGVGGLGEGREKFIQRLLEKKTAEAFPTPLTELGSKVTPPTLSSIPNQQRSRRNRGTGPAGSGGQVGGEDLKGWRPEGTMVAHLTEHKGAVNALRISPDCVFFATGGEDGSVRVWDSARLEKNVTSRSRAVYEGHGGKVKALAFCEGTHSIASAADNGSIHICRVEYMKTATSSRYGGYFPVKKADLGDDQVQVMEHFEAEMQNILVYATARGRLCGLDLRSMQEAWSFDSPPHYGSITALTIDPHRQSWVTTGTSRGVMSLWDIRFGLRVKAWGHPSRGRIHKMSPFWGRKGGTGIGVAVEGRTNEVGLWDVEEG</sequence>
<feature type="domain" description="Protein kinase" evidence="12">
    <location>
        <begin position="27"/>
        <end position="336"/>
    </location>
</feature>
<evidence type="ECO:0000256" key="2">
    <source>
        <dbReference type="ARBA" id="ARBA00022527"/>
    </source>
</evidence>
<dbReference type="CDD" id="cd13980">
    <property type="entry name" value="STKc_Vps15"/>
    <property type="match status" value="1"/>
</dbReference>
<dbReference type="FunFam" id="1.10.510.10:FF:000497">
    <property type="entry name" value="Phosphoinositide 3-kinase regulatory subunit"/>
    <property type="match status" value="1"/>
</dbReference>
<dbReference type="InterPro" id="IPR015943">
    <property type="entry name" value="WD40/YVTN_repeat-like_dom_sf"/>
</dbReference>
<dbReference type="Gene3D" id="1.10.510.10">
    <property type="entry name" value="Transferase(Phosphotransferase) domain 1"/>
    <property type="match status" value="1"/>
</dbReference>
<proteinExistence type="predicted"/>
<keyword evidence="2" id="KW-0723">Serine/threonine-protein kinase</keyword>
<dbReference type="SUPFAM" id="SSF48371">
    <property type="entry name" value="ARM repeat"/>
    <property type="match status" value="1"/>
</dbReference>
<dbReference type="GO" id="GO:0034272">
    <property type="term" value="C:phosphatidylinositol 3-kinase complex, class III, type II"/>
    <property type="evidence" value="ECO:0007669"/>
    <property type="project" value="TreeGrafter"/>
</dbReference>
<dbReference type="SUPFAM" id="SSF50978">
    <property type="entry name" value="WD40 repeat-like"/>
    <property type="match status" value="1"/>
</dbReference>
<dbReference type="PROSITE" id="PS50082">
    <property type="entry name" value="WD_REPEATS_2"/>
    <property type="match status" value="1"/>
</dbReference>
<keyword evidence="4" id="KW-0808">Transferase</keyword>
<dbReference type="EMBL" id="JADGJD010001299">
    <property type="protein sequence ID" value="KAJ3044348.1"/>
    <property type="molecule type" value="Genomic_DNA"/>
</dbReference>
<dbReference type="InterPro" id="IPR021133">
    <property type="entry name" value="HEAT_type_2"/>
</dbReference>
<dbReference type="SMART" id="SM00220">
    <property type="entry name" value="S_TKc"/>
    <property type="match status" value="1"/>
</dbReference>